<comment type="caution">
    <text evidence="3">The sequence shown here is derived from an EMBL/GenBank/DDBJ whole genome shotgun (WGS) entry which is preliminary data.</text>
</comment>
<keyword evidence="4" id="KW-1185">Reference proteome</keyword>
<feature type="transmembrane region" description="Helical" evidence="1">
    <location>
        <begin position="12"/>
        <end position="32"/>
    </location>
</feature>
<organism evidence="3 4">
    <name type="scientific">Sinobacterium norvegicum</name>
    <dbReference type="NCBI Taxonomy" id="1641715"/>
    <lineage>
        <taxon>Bacteria</taxon>
        <taxon>Pseudomonadati</taxon>
        <taxon>Pseudomonadota</taxon>
        <taxon>Gammaproteobacteria</taxon>
        <taxon>Cellvibrionales</taxon>
        <taxon>Spongiibacteraceae</taxon>
        <taxon>Sinobacterium</taxon>
    </lineage>
</organism>
<evidence type="ECO:0000256" key="1">
    <source>
        <dbReference type="SAM" id="Phobius"/>
    </source>
</evidence>
<evidence type="ECO:0000259" key="2">
    <source>
        <dbReference type="Pfam" id="PF21742"/>
    </source>
</evidence>
<name>A0ABM9AGN8_9GAMM</name>
<reference evidence="3" key="1">
    <citation type="submission" date="2021-12" db="EMBL/GenBank/DDBJ databases">
        <authorList>
            <person name="Rodrigo-Torres L."/>
            <person name="Arahal R. D."/>
            <person name="Lucena T."/>
        </authorList>
    </citation>
    <scope>NUCLEOTIDE SEQUENCE</scope>
    <source>
        <strain evidence="3">CECT 8267</strain>
    </source>
</reference>
<keyword evidence="1" id="KW-1133">Transmembrane helix</keyword>
<dbReference type="Pfam" id="PF21742">
    <property type="entry name" value="DUF6868"/>
    <property type="match status" value="1"/>
</dbReference>
<protein>
    <recommendedName>
        <fullName evidence="2">DUF6868 domain-containing protein</fullName>
    </recommendedName>
</protein>
<evidence type="ECO:0000313" key="3">
    <source>
        <dbReference type="EMBL" id="CAH0992376.1"/>
    </source>
</evidence>
<proteinExistence type="predicted"/>
<sequence>MENLTTLTGFFGWTAIINLAIYLVTALALAVFKDSIKQLHAQLTGVAVDQLDSLYFQYLAQYKLAIVIFSLTPYLALKLMAG</sequence>
<keyword evidence="1" id="KW-0812">Transmembrane</keyword>
<feature type="domain" description="DUF6868" evidence="2">
    <location>
        <begin position="3"/>
        <end position="80"/>
    </location>
</feature>
<accession>A0ABM9AGN8</accession>
<keyword evidence="1" id="KW-0472">Membrane</keyword>
<dbReference type="RefSeq" id="WP_237445066.1">
    <property type="nucleotide sequence ID" value="NZ_CAKLPX010000003.1"/>
</dbReference>
<gene>
    <name evidence="3" type="ORF">SIN8267_02495</name>
</gene>
<dbReference type="InterPro" id="IPR049220">
    <property type="entry name" value="DUF6868"/>
</dbReference>
<dbReference type="Proteomes" id="UP000838100">
    <property type="component" value="Unassembled WGS sequence"/>
</dbReference>
<dbReference type="EMBL" id="CAKLPX010000003">
    <property type="protein sequence ID" value="CAH0992376.1"/>
    <property type="molecule type" value="Genomic_DNA"/>
</dbReference>
<evidence type="ECO:0000313" key="4">
    <source>
        <dbReference type="Proteomes" id="UP000838100"/>
    </source>
</evidence>
<feature type="transmembrane region" description="Helical" evidence="1">
    <location>
        <begin position="64"/>
        <end position="81"/>
    </location>
</feature>